<feature type="compositionally biased region" description="Polar residues" evidence="6">
    <location>
        <begin position="760"/>
        <end position="771"/>
    </location>
</feature>
<feature type="transmembrane region" description="Helical" evidence="7">
    <location>
        <begin position="477"/>
        <end position="497"/>
    </location>
</feature>
<feature type="transmembrane region" description="Helical" evidence="7">
    <location>
        <begin position="231"/>
        <end position="252"/>
    </location>
</feature>
<proteinExistence type="inferred from homology"/>
<organism evidence="8 9">
    <name type="scientific">Chlorella vulgaris</name>
    <name type="common">Green alga</name>
    <dbReference type="NCBI Taxonomy" id="3077"/>
    <lineage>
        <taxon>Eukaryota</taxon>
        <taxon>Viridiplantae</taxon>
        <taxon>Chlorophyta</taxon>
        <taxon>core chlorophytes</taxon>
        <taxon>Trebouxiophyceae</taxon>
        <taxon>Chlorellales</taxon>
        <taxon>Chlorellaceae</taxon>
        <taxon>Chlorella clade</taxon>
        <taxon>Chlorella</taxon>
    </lineage>
</organism>
<dbReference type="AlphaFoldDB" id="A0A9D4TVN4"/>
<keyword evidence="9" id="KW-1185">Reference proteome</keyword>
<evidence type="ECO:0000256" key="7">
    <source>
        <dbReference type="SAM" id="Phobius"/>
    </source>
</evidence>
<dbReference type="Gene3D" id="1.20.1740.10">
    <property type="entry name" value="Amino acid/polyamine transporter I"/>
    <property type="match status" value="1"/>
</dbReference>
<feature type="transmembrane region" description="Helical" evidence="7">
    <location>
        <begin position="58"/>
        <end position="79"/>
    </location>
</feature>
<dbReference type="EMBL" id="SIDB01000002">
    <property type="protein sequence ID" value="KAI3435770.1"/>
    <property type="molecule type" value="Genomic_DNA"/>
</dbReference>
<accession>A0A9D4TVN4</accession>
<dbReference type="Proteomes" id="UP001055712">
    <property type="component" value="Unassembled WGS sequence"/>
</dbReference>
<evidence type="ECO:0000256" key="1">
    <source>
        <dbReference type="ARBA" id="ARBA00004141"/>
    </source>
</evidence>
<gene>
    <name evidence="8" type="ORF">D9Q98_001828</name>
</gene>
<dbReference type="GO" id="GO:0015171">
    <property type="term" value="F:amino acid transmembrane transporter activity"/>
    <property type="evidence" value="ECO:0007669"/>
    <property type="project" value="TreeGrafter"/>
</dbReference>
<reference evidence="8" key="1">
    <citation type="journal article" date="2019" name="Plant J.">
        <title>Chlorella vulgaris genome assembly and annotation reveals the molecular basis for metabolic acclimation to high light conditions.</title>
        <authorList>
            <person name="Cecchin M."/>
            <person name="Marcolungo L."/>
            <person name="Rossato M."/>
            <person name="Girolomoni L."/>
            <person name="Cosentino E."/>
            <person name="Cuine S."/>
            <person name="Li-Beisson Y."/>
            <person name="Delledonne M."/>
            <person name="Ballottari M."/>
        </authorList>
    </citation>
    <scope>NUCLEOTIDE SEQUENCE</scope>
    <source>
        <strain evidence="8">211/11P</strain>
    </source>
</reference>
<feature type="transmembrane region" description="Helical" evidence="7">
    <location>
        <begin position="315"/>
        <end position="334"/>
    </location>
</feature>
<feature type="transmembrane region" description="Helical" evidence="7">
    <location>
        <begin position="651"/>
        <end position="670"/>
    </location>
</feature>
<feature type="compositionally biased region" description="Low complexity" evidence="6">
    <location>
        <begin position="742"/>
        <end position="759"/>
    </location>
</feature>
<dbReference type="InterPro" id="IPR002293">
    <property type="entry name" value="AA/rel_permease1"/>
</dbReference>
<feature type="region of interest" description="Disordered" evidence="6">
    <location>
        <begin position="739"/>
        <end position="771"/>
    </location>
</feature>
<feature type="transmembrane region" description="Helical" evidence="7">
    <location>
        <begin position="85"/>
        <end position="110"/>
    </location>
</feature>
<evidence type="ECO:0000313" key="9">
    <source>
        <dbReference type="Proteomes" id="UP001055712"/>
    </source>
</evidence>
<reference evidence="8" key="2">
    <citation type="submission" date="2020-11" db="EMBL/GenBank/DDBJ databases">
        <authorList>
            <person name="Cecchin M."/>
            <person name="Marcolungo L."/>
            <person name="Rossato M."/>
            <person name="Girolomoni L."/>
            <person name="Cosentino E."/>
            <person name="Cuine S."/>
            <person name="Li-Beisson Y."/>
            <person name="Delledonne M."/>
            <person name="Ballottari M."/>
        </authorList>
    </citation>
    <scope>NUCLEOTIDE SEQUENCE</scope>
    <source>
        <strain evidence="8">211/11P</strain>
        <tissue evidence="8">Whole cell</tissue>
    </source>
</reference>
<feature type="transmembrane region" description="Helical" evidence="7">
    <location>
        <begin position="346"/>
        <end position="373"/>
    </location>
</feature>
<keyword evidence="5 7" id="KW-0472">Membrane</keyword>
<evidence type="ECO:0000256" key="3">
    <source>
        <dbReference type="ARBA" id="ARBA00022692"/>
    </source>
</evidence>
<dbReference type="PANTHER" id="PTHR43243">
    <property type="entry name" value="INNER MEMBRANE TRANSPORTER YGJI-RELATED"/>
    <property type="match status" value="1"/>
</dbReference>
<keyword evidence="4 7" id="KW-1133">Transmembrane helix</keyword>
<dbReference type="GO" id="GO:0005886">
    <property type="term" value="C:plasma membrane"/>
    <property type="evidence" value="ECO:0007669"/>
    <property type="project" value="TreeGrafter"/>
</dbReference>
<feature type="transmembrane region" description="Helical" evidence="7">
    <location>
        <begin position="538"/>
        <end position="560"/>
    </location>
</feature>
<comment type="similarity">
    <text evidence="2">Belongs to the amino acid-polyamine-organocation (APC) superfamily. Cationic amino acid transporter (CAT) (TC 2.A.3.3) family.</text>
</comment>
<feature type="transmembrane region" description="Helical" evidence="7">
    <location>
        <begin position="454"/>
        <end position="471"/>
    </location>
</feature>
<feature type="transmembrane region" description="Helical" evidence="7">
    <location>
        <begin position="197"/>
        <end position="224"/>
    </location>
</feature>
<sequence>MQQQRAAAGAVFKEYLAAVCQLPQIFRRTAFRRRTCDEELQEALLRGNLRKELTGIDLWLLGMGIVIGSSWALLTGIVAQQFAGAAIIISYLFSGLAMLLAACCFAELCVEFPVSGGAFSYVMINFGEFPAFFTLGGLMLEYALGMAAIARGFSRFLARLCNVSPSLFLVELWQCPPGFTVNAADVVTTPRGFKVPAIGICTVAHSFDFMAAAIVMIITGLLSLGVQRSTLFISSLTIVKIFLLIFISIVGYTQAGPSCIDTTAPCCNTASGCGLQDAEARYCNVTTNTFAQHCNAFNLTSSTDPFWDPDFSIDGLFLGAAALFFTYNGLDAICNAAEEAKDVAHLPWALVGTVGASTVLYVMLAVAMVYLGLPNVAKPMLPPDEPYLTFASAFNSLQGMVWMQCIVAVAALIGIVTTLTVGLFSLSRVVMAASRDWLLPPFLARISPRTHTPLVAQLVFGVIIALLAMLVEVDAATSLVAFGTLVTLWIVCNVQLFRRYYPEVQMRFTRYGTVEVATLSQVQSWVPGKNLALQTRKVLVAVHLVSINLVGIALASYYGVVTSAYGPPNERRGATIGLAPSPASAPPPPNLLGSNAQVENGVSDNIDEGVVLTMSRGGAGWIALAWFLITLSFQLCCPLQYQPPRWHVPNWLMPWLPSAALGLILFSVGALNHGDYWRLAVYFAVIIGVYLLISLPMSYMRHTRMDATNAEELNVIELAFTNGRWQPLRMSVHTSARFKTMSATSSTRRTGSGRPSSLSATPSTPRSASQS</sequence>
<evidence type="ECO:0000256" key="5">
    <source>
        <dbReference type="ARBA" id="ARBA00023136"/>
    </source>
</evidence>
<dbReference type="Pfam" id="PF13520">
    <property type="entry name" value="AA_permease_2"/>
    <property type="match status" value="1"/>
</dbReference>
<feature type="transmembrane region" description="Helical" evidence="7">
    <location>
        <begin position="676"/>
        <end position="695"/>
    </location>
</feature>
<dbReference type="PANTHER" id="PTHR43243:SF41">
    <property type="entry name" value="CATIONIC AMINO ACID TRANSPORTER 7, CHLOROPLASTIC"/>
    <property type="match status" value="1"/>
</dbReference>
<evidence type="ECO:0000313" key="8">
    <source>
        <dbReference type="EMBL" id="KAI3435770.1"/>
    </source>
</evidence>
<comment type="subcellular location">
    <subcellularLocation>
        <location evidence="1">Membrane</location>
        <topology evidence="1">Multi-pass membrane protein</topology>
    </subcellularLocation>
</comment>
<comment type="caution">
    <text evidence="8">The sequence shown here is derived from an EMBL/GenBank/DDBJ whole genome shotgun (WGS) entry which is preliminary data.</text>
</comment>
<feature type="transmembrane region" description="Helical" evidence="7">
    <location>
        <begin position="619"/>
        <end position="639"/>
    </location>
</feature>
<keyword evidence="3 7" id="KW-0812">Transmembrane</keyword>
<dbReference type="OrthoDB" id="512288at2759"/>
<feature type="transmembrane region" description="Helical" evidence="7">
    <location>
        <begin position="401"/>
        <end position="426"/>
    </location>
</feature>
<evidence type="ECO:0000256" key="4">
    <source>
        <dbReference type="ARBA" id="ARBA00022989"/>
    </source>
</evidence>
<evidence type="ECO:0000256" key="6">
    <source>
        <dbReference type="SAM" id="MobiDB-lite"/>
    </source>
</evidence>
<name>A0A9D4TVN4_CHLVU</name>
<protein>
    <submittedName>
        <fullName evidence="8">Uncharacterized protein</fullName>
    </submittedName>
</protein>
<evidence type="ECO:0000256" key="2">
    <source>
        <dbReference type="ARBA" id="ARBA00008572"/>
    </source>
</evidence>